<dbReference type="AlphaFoldDB" id="A0A372LJ46"/>
<proteinExistence type="inferred from homology"/>
<keyword evidence="6" id="KW-1185">Reference proteome</keyword>
<dbReference type="PROSITE" id="PS00333">
    <property type="entry name" value="DNA_LIGASE_A2"/>
    <property type="match status" value="1"/>
</dbReference>
<name>A0A372LJ46_9BACI</name>
<comment type="similarity">
    <text evidence="2">In the C-terminal section; belongs to the ATP-dependent DNA ligase family.</text>
</comment>
<dbReference type="EMBL" id="QVTE01000051">
    <property type="protein sequence ID" value="RFU66415.1"/>
    <property type="molecule type" value="Genomic_DNA"/>
</dbReference>
<evidence type="ECO:0000256" key="1">
    <source>
        <dbReference type="ARBA" id="ARBA00034003"/>
    </source>
</evidence>
<dbReference type="SUPFAM" id="SSF56091">
    <property type="entry name" value="DNA ligase/mRNA capping enzyme, catalytic domain"/>
    <property type="match status" value="1"/>
</dbReference>
<dbReference type="PROSITE" id="PS50160">
    <property type="entry name" value="DNA_LIGASE_A3"/>
    <property type="match status" value="1"/>
</dbReference>
<dbReference type="Gene3D" id="3.30.470.30">
    <property type="entry name" value="DNA ligase/mRNA capping enzyme"/>
    <property type="match status" value="1"/>
</dbReference>
<dbReference type="NCBIfam" id="NF007211">
    <property type="entry name" value="PRK09633.1"/>
    <property type="match status" value="1"/>
</dbReference>
<comment type="catalytic activity">
    <reaction evidence="1">
        <text>ATP + (deoxyribonucleotide)n-3'-hydroxyl + 5'-phospho-(deoxyribonucleotide)m = (deoxyribonucleotide)n+m + AMP + diphosphate.</text>
        <dbReference type="EC" id="6.5.1.1"/>
    </reaction>
</comment>
<dbReference type="InterPro" id="IPR014145">
    <property type="entry name" value="LigD_pol_dom"/>
</dbReference>
<evidence type="ECO:0000313" key="5">
    <source>
        <dbReference type="EMBL" id="RFU66415.1"/>
    </source>
</evidence>
<dbReference type="Pfam" id="PF01068">
    <property type="entry name" value="DNA_ligase_A_M"/>
    <property type="match status" value="1"/>
</dbReference>
<dbReference type="GO" id="GO:0006310">
    <property type="term" value="P:DNA recombination"/>
    <property type="evidence" value="ECO:0007669"/>
    <property type="project" value="InterPro"/>
</dbReference>
<dbReference type="GO" id="GO:0005524">
    <property type="term" value="F:ATP binding"/>
    <property type="evidence" value="ECO:0007669"/>
    <property type="project" value="InterPro"/>
</dbReference>
<organism evidence="5 6">
    <name type="scientific">Peribacillus saganii</name>
    <dbReference type="NCBI Taxonomy" id="2303992"/>
    <lineage>
        <taxon>Bacteria</taxon>
        <taxon>Bacillati</taxon>
        <taxon>Bacillota</taxon>
        <taxon>Bacilli</taxon>
        <taxon>Bacillales</taxon>
        <taxon>Bacillaceae</taxon>
        <taxon>Peribacillus</taxon>
    </lineage>
</organism>
<dbReference type="PANTHER" id="PTHR42705">
    <property type="entry name" value="BIFUNCTIONAL NON-HOMOLOGOUS END JOINING PROTEIN LIGD"/>
    <property type="match status" value="1"/>
</dbReference>
<feature type="domain" description="ATP-dependent DNA ligase family profile" evidence="4">
    <location>
        <begin position="116"/>
        <end position="208"/>
    </location>
</feature>
<sequence length="613" mass="70609">MKPMLPTLAPDPPIGGQWTYEVKYDGFRAILTIDQNIGVSLISRNGKQLIDIFPEISSFVKKNTEILADFVPLRLDCELVWLANPFSSDFSEIQWRGRLRAKQKIQEATSMSPCRLITFDLLEINGKPLTAMTYTDRKKLLADFFQDVDWPAFPDPLKEDLIQLVPATKNFSALMDKVILYDGEGIVAKQDNGLWEEGKRTASWLKIKNWKTAACFITAMHKENGYFSLGIFKDGDIMEIGQVKNGLPPHERSSLAAIVRGNSYAENSMYHYIHPSICIAVNFLHVYDEQELREPQFKEFLMDMRPEECTWELFCSSQYTFPESVNITSRDKPIWKIGSEIFTKIDYLHYLRQVSPWFLHNLEDKPATLIRYPHGAGSERFYQKNVPEYAPDFIKTFKEHDIEYILVNDIQTLLWLGNQLAIEFHVPFQKAGRVTPDDIVLDLDPPTQEQFGLAVKAALEIRKITDSLSLHSFIKTSGNRGLQIYIPLPFHSFSYSDTRKFTDFLADFLTNKFPDDFTIERLKRNRGNRLYLDFVQHSEGKTIIAPYSPRGNDFAGVAAPLHWDEVNEGLKLADYNVYTVPKRLRTVGCPFAMMETARNEQPFTDIINFLNKQ</sequence>
<dbReference type="GO" id="GO:0003910">
    <property type="term" value="F:DNA ligase (ATP) activity"/>
    <property type="evidence" value="ECO:0007669"/>
    <property type="project" value="UniProtKB-EC"/>
</dbReference>
<dbReference type="OrthoDB" id="9802472at2"/>
<dbReference type="RefSeq" id="WP_117327999.1">
    <property type="nucleotide sequence ID" value="NZ_QVTE01000051.1"/>
</dbReference>
<reference evidence="5 6" key="1">
    <citation type="submission" date="2018-08" db="EMBL/GenBank/DDBJ databases">
        <title>Bacillus chawlae sp. nov., Bacillus glennii sp. nov., and Bacillus saganii sp. nov. Isolated from the Vehicle Assembly Building at Kennedy Space Center where the Viking Spacecraft were Assembled.</title>
        <authorList>
            <person name="Seuylemezian A."/>
            <person name="Vaishampayan P."/>
        </authorList>
    </citation>
    <scope>NUCLEOTIDE SEQUENCE [LARGE SCALE GENOMIC DNA]</scope>
    <source>
        <strain evidence="5 6">V47-23a</strain>
    </source>
</reference>
<dbReference type="GO" id="GO:0006281">
    <property type="term" value="P:DNA repair"/>
    <property type="evidence" value="ECO:0007669"/>
    <property type="project" value="InterPro"/>
</dbReference>
<dbReference type="InterPro" id="IPR014143">
    <property type="entry name" value="NHEJ_ligase_prk"/>
</dbReference>
<dbReference type="InterPro" id="IPR016059">
    <property type="entry name" value="DNA_ligase_ATP-dep_CS"/>
</dbReference>
<dbReference type="NCBIfam" id="TIGR02778">
    <property type="entry name" value="ligD_pol"/>
    <property type="match status" value="1"/>
</dbReference>
<dbReference type="InterPro" id="IPR012310">
    <property type="entry name" value="DNA_ligase_ATP-dep_cent"/>
</dbReference>
<dbReference type="InterPro" id="IPR052171">
    <property type="entry name" value="NHEJ_LigD"/>
</dbReference>
<comment type="similarity">
    <text evidence="3">In the N-terminal section; belongs to the LigD polymerase family.</text>
</comment>
<dbReference type="CDD" id="cd07906">
    <property type="entry name" value="Adenylation_DNA_ligase_LigD_LigC"/>
    <property type="match status" value="1"/>
</dbReference>
<dbReference type="Gene3D" id="2.40.50.140">
    <property type="entry name" value="Nucleic acid-binding proteins"/>
    <property type="match status" value="1"/>
</dbReference>
<dbReference type="Gene3D" id="3.90.920.10">
    <property type="entry name" value="DNA primase, PRIM domain"/>
    <property type="match status" value="1"/>
</dbReference>
<evidence type="ECO:0000259" key="4">
    <source>
        <dbReference type="PROSITE" id="PS50160"/>
    </source>
</evidence>
<dbReference type="PANTHER" id="PTHR42705:SF2">
    <property type="entry name" value="BIFUNCTIONAL NON-HOMOLOGOUS END JOINING PROTEIN LIGD"/>
    <property type="match status" value="1"/>
</dbReference>
<dbReference type="InterPro" id="IPR012340">
    <property type="entry name" value="NA-bd_OB-fold"/>
</dbReference>
<dbReference type="Pfam" id="PF21686">
    <property type="entry name" value="LigD_Prim-Pol"/>
    <property type="match status" value="1"/>
</dbReference>
<comment type="caution">
    <text evidence="5">The sequence shown here is derived from an EMBL/GenBank/DDBJ whole genome shotgun (WGS) entry which is preliminary data.</text>
</comment>
<gene>
    <name evidence="5" type="ORF">D0469_17445</name>
</gene>
<evidence type="ECO:0000313" key="6">
    <source>
        <dbReference type="Proteomes" id="UP000264541"/>
    </source>
</evidence>
<protein>
    <submittedName>
        <fullName evidence="5">DNA ligase D</fullName>
    </submittedName>
</protein>
<dbReference type="Proteomes" id="UP000264541">
    <property type="component" value="Unassembled WGS sequence"/>
</dbReference>
<evidence type="ECO:0000256" key="2">
    <source>
        <dbReference type="ARBA" id="ARBA00049981"/>
    </source>
</evidence>
<dbReference type="NCBIfam" id="TIGR02776">
    <property type="entry name" value="NHEJ_ligase_prk"/>
    <property type="match status" value="1"/>
</dbReference>
<keyword evidence="5" id="KW-0436">Ligase</keyword>
<accession>A0A372LJ46</accession>
<evidence type="ECO:0000256" key="3">
    <source>
        <dbReference type="ARBA" id="ARBA00049990"/>
    </source>
</evidence>